<keyword evidence="2" id="KW-1185">Reference proteome</keyword>
<organism evidence="2 3">
    <name type="scientific">Plectus sambesii</name>
    <dbReference type="NCBI Taxonomy" id="2011161"/>
    <lineage>
        <taxon>Eukaryota</taxon>
        <taxon>Metazoa</taxon>
        <taxon>Ecdysozoa</taxon>
        <taxon>Nematoda</taxon>
        <taxon>Chromadorea</taxon>
        <taxon>Plectida</taxon>
        <taxon>Plectina</taxon>
        <taxon>Plectoidea</taxon>
        <taxon>Plectidae</taxon>
        <taxon>Plectus</taxon>
    </lineage>
</organism>
<accession>A0A914WX36</accession>
<dbReference type="AlphaFoldDB" id="A0A914WX36"/>
<feature type="compositionally biased region" description="Basic and acidic residues" evidence="1">
    <location>
        <begin position="121"/>
        <end position="130"/>
    </location>
</feature>
<proteinExistence type="predicted"/>
<dbReference type="WBParaSite" id="PSAMB.scaffold516size48483.g6700.t1">
    <property type="protein sequence ID" value="PSAMB.scaffold516size48483.g6700.t1"/>
    <property type="gene ID" value="PSAMB.scaffold516size48483.g6700"/>
</dbReference>
<evidence type="ECO:0000313" key="3">
    <source>
        <dbReference type="WBParaSite" id="PSAMB.scaffold516size48483.g6700.t1"/>
    </source>
</evidence>
<evidence type="ECO:0000313" key="2">
    <source>
        <dbReference type="Proteomes" id="UP000887566"/>
    </source>
</evidence>
<protein>
    <submittedName>
        <fullName evidence="3">Uncharacterized protein</fullName>
    </submittedName>
</protein>
<feature type="region of interest" description="Disordered" evidence="1">
    <location>
        <begin position="104"/>
        <end position="130"/>
    </location>
</feature>
<name>A0A914WX36_9BILA</name>
<evidence type="ECO:0000256" key="1">
    <source>
        <dbReference type="SAM" id="MobiDB-lite"/>
    </source>
</evidence>
<sequence length="199" mass="22777">MDVVQIAPANRSGRRVCVDSTWRRLRFAIGERSGALGELLFPAFGLLERFYWTQPVGRFAPNIEKPSFPPGDSLYIFLNFADTGRCPAVPRHCLNDRRLIQTTLPTTNRPQPTIKKKKNDSRRCPRRDFRRDPSAVVANTSASFPTRLSPDNGWRPIFLLPSRRLILLRPFMTTFSLASFGETCKKLQLSIQYPKRPQS</sequence>
<reference evidence="3" key="1">
    <citation type="submission" date="2022-11" db="UniProtKB">
        <authorList>
            <consortium name="WormBaseParasite"/>
        </authorList>
    </citation>
    <scope>IDENTIFICATION</scope>
</reference>
<dbReference type="Proteomes" id="UP000887566">
    <property type="component" value="Unplaced"/>
</dbReference>